<sequence>MKYYTEKNSKILKFKKNRKINIYLAIIITILMLFNLFFYIFDKRMLPTIIDMAEIKMESEAVSIINEESVAVYSESFKYDDIIHIEKDEEGNISLVRADTVMQNYLASQVVLSCNERFKKYESVGVKIPIGYLTNSSFFYNIGPSITVKMRQIGKINTSYESVFESAGINQTRHKIYLNVDMKVRVIVPLKSRDVEVSCQIPVSDTIIVGKIPDTAINMNP</sequence>
<protein>
    <submittedName>
        <fullName evidence="2">Sporulation protein YunB</fullName>
    </submittedName>
</protein>
<evidence type="ECO:0000313" key="3">
    <source>
        <dbReference type="Proteomes" id="UP000662088"/>
    </source>
</evidence>
<accession>A0A8I0AB11</accession>
<organism evidence="2 3">
    <name type="scientific">Clostridium lentum</name>
    <dbReference type="NCBI Taxonomy" id="2763037"/>
    <lineage>
        <taxon>Bacteria</taxon>
        <taxon>Bacillati</taxon>
        <taxon>Bacillota</taxon>
        <taxon>Clostridia</taxon>
        <taxon>Eubacteriales</taxon>
        <taxon>Clostridiaceae</taxon>
        <taxon>Clostridium</taxon>
    </lineage>
</organism>
<evidence type="ECO:0000256" key="1">
    <source>
        <dbReference type="SAM" id="Phobius"/>
    </source>
</evidence>
<name>A0A8I0AB11_9CLOT</name>
<dbReference type="EMBL" id="JACOOQ010000025">
    <property type="protein sequence ID" value="MBC5641146.1"/>
    <property type="molecule type" value="Genomic_DNA"/>
</dbReference>
<dbReference type="AlphaFoldDB" id="A0A8I0AB11"/>
<reference evidence="2" key="1">
    <citation type="submission" date="2020-08" db="EMBL/GenBank/DDBJ databases">
        <title>Genome public.</title>
        <authorList>
            <person name="Liu C."/>
            <person name="Sun Q."/>
        </authorList>
    </citation>
    <scope>NUCLEOTIDE SEQUENCE</scope>
    <source>
        <strain evidence="2">NSJ-42</strain>
    </source>
</reference>
<feature type="transmembrane region" description="Helical" evidence="1">
    <location>
        <begin position="20"/>
        <end position="41"/>
    </location>
</feature>
<gene>
    <name evidence="2" type="primary">yunB</name>
    <name evidence="2" type="ORF">H8R92_12135</name>
</gene>
<proteinExistence type="predicted"/>
<comment type="caution">
    <text evidence="2">The sequence shown here is derived from an EMBL/GenBank/DDBJ whole genome shotgun (WGS) entry which is preliminary data.</text>
</comment>
<evidence type="ECO:0000313" key="2">
    <source>
        <dbReference type="EMBL" id="MBC5641146.1"/>
    </source>
</evidence>
<dbReference type="PIRSF" id="PIRSF021383">
    <property type="entry name" value="YunB"/>
    <property type="match status" value="1"/>
</dbReference>
<dbReference type="Pfam" id="PF09560">
    <property type="entry name" value="Spore_YunB"/>
    <property type="match status" value="1"/>
</dbReference>
<keyword evidence="1" id="KW-1133">Transmembrane helix</keyword>
<dbReference type="InterPro" id="IPR014197">
    <property type="entry name" value="Sporulation_prot_YunB"/>
</dbReference>
<dbReference type="Proteomes" id="UP000662088">
    <property type="component" value="Unassembled WGS sequence"/>
</dbReference>
<keyword evidence="3" id="KW-1185">Reference proteome</keyword>
<keyword evidence="1" id="KW-0472">Membrane</keyword>
<keyword evidence="1" id="KW-0812">Transmembrane</keyword>
<dbReference type="RefSeq" id="WP_186835604.1">
    <property type="nucleotide sequence ID" value="NZ_JACOOQ010000025.1"/>
</dbReference>
<dbReference type="NCBIfam" id="TIGR02832">
    <property type="entry name" value="spo_yunB"/>
    <property type="match status" value="1"/>
</dbReference>